<evidence type="ECO:0000313" key="1">
    <source>
        <dbReference type="EMBL" id="PRY96460.1"/>
    </source>
</evidence>
<protein>
    <submittedName>
        <fullName evidence="1">Uncharacterized protein</fullName>
    </submittedName>
</protein>
<evidence type="ECO:0000313" key="2">
    <source>
        <dbReference type="Proteomes" id="UP000238308"/>
    </source>
</evidence>
<keyword evidence="2" id="KW-1185">Reference proteome</keyword>
<accession>A0A2T0XBZ7</accession>
<reference evidence="1 2" key="1">
    <citation type="submission" date="2018-03" db="EMBL/GenBank/DDBJ databases">
        <title>Genomic Encyclopedia of Type Strains, Phase III (KMG-III): the genomes of soil and plant-associated and newly described type strains.</title>
        <authorList>
            <person name="Whitman W."/>
        </authorList>
    </citation>
    <scope>NUCLEOTIDE SEQUENCE [LARGE SCALE GENOMIC DNA]</scope>
    <source>
        <strain evidence="1 2">MWH-P2sevCIIIb</strain>
    </source>
</reference>
<dbReference type="AlphaFoldDB" id="A0A2T0XBZ7"/>
<proteinExistence type="predicted"/>
<comment type="caution">
    <text evidence="1">The sequence shown here is derived from an EMBL/GenBank/DDBJ whole genome shotgun (WGS) entry which is preliminary data.</text>
</comment>
<dbReference type="Proteomes" id="UP000238308">
    <property type="component" value="Unassembled WGS sequence"/>
</dbReference>
<name>A0A2T0XBZ7_9BURK</name>
<gene>
    <name evidence="1" type="ORF">BCM14_2699</name>
</gene>
<organism evidence="1 2">
    <name type="scientific">Jezberella montanilacus</name>
    <dbReference type="NCBI Taxonomy" id="323426"/>
    <lineage>
        <taxon>Bacteria</taxon>
        <taxon>Pseudomonadati</taxon>
        <taxon>Pseudomonadota</taxon>
        <taxon>Betaproteobacteria</taxon>
        <taxon>Burkholderiales</taxon>
        <taxon>Alcaligenaceae</taxon>
        <taxon>Jezberella</taxon>
    </lineage>
</organism>
<sequence length="75" mass="8458">MKKTKAIKTFTVTRDSVNACVVFTWNGKQETLADALHTMQHVFAFPDSVLNQVKQLKAVTLAPNKMQVKKFPLHS</sequence>
<dbReference type="RefSeq" id="WP_106228527.1">
    <property type="nucleotide sequence ID" value="NZ_PVTV01000017.1"/>
</dbReference>
<dbReference type="EMBL" id="PVTV01000017">
    <property type="protein sequence ID" value="PRY96460.1"/>
    <property type="molecule type" value="Genomic_DNA"/>
</dbReference>